<protein>
    <submittedName>
        <fullName evidence="1">Uncharacterized protein</fullName>
    </submittedName>
</protein>
<dbReference type="Proteomes" id="UP001234297">
    <property type="component" value="Chromosome 11"/>
</dbReference>
<evidence type="ECO:0000313" key="1">
    <source>
        <dbReference type="EMBL" id="KAJ8625762.1"/>
    </source>
</evidence>
<keyword evidence="2" id="KW-1185">Reference proteome</keyword>
<name>A0ACC2KXD8_PERAE</name>
<accession>A0ACC2KXD8</accession>
<sequence>MEGFRHPMEFRSKRSPVPSTSVVRVREVPNFIPTLDPNGRPTLANAAAWHGNQHLLLGHPSTNHPFEMAPPPFPMYKTLNGHRMPRAPPPSQSLQTPLNPLNNPMGVVGQGTQTMQPLNLQEDPFYSYMEPTPPQQMGPTPLEDEMTWVPQMPSNFDPSSLMKSETPKKGKAPMHSVYDPLIQWRGLSSDPHLHLQNPTLSGTASPGPSNMPSLGEAFAYAASPKTPSIWQDAMTWVPQMQSNFDPSSLMQSEPPKEGKAPMHSVYDLSLLWTGLPNDPQLRSYNPTLGEPTSAGFSNLSYLANASASAVTPKEKVGTIRISKPTFMEGNQIQNKGQNQKRY</sequence>
<gene>
    <name evidence="1" type="ORF">MRB53_034292</name>
</gene>
<proteinExistence type="predicted"/>
<evidence type="ECO:0000313" key="2">
    <source>
        <dbReference type="Proteomes" id="UP001234297"/>
    </source>
</evidence>
<dbReference type="EMBL" id="CM056819">
    <property type="protein sequence ID" value="KAJ8625762.1"/>
    <property type="molecule type" value="Genomic_DNA"/>
</dbReference>
<reference evidence="1 2" key="1">
    <citation type="journal article" date="2022" name="Hortic Res">
        <title>A haplotype resolved chromosomal level avocado genome allows analysis of novel avocado genes.</title>
        <authorList>
            <person name="Nath O."/>
            <person name="Fletcher S.J."/>
            <person name="Hayward A."/>
            <person name="Shaw L.M."/>
            <person name="Masouleh A.K."/>
            <person name="Furtado A."/>
            <person name="Henry R.J."/>
            <person name="Mitter N."/>
        </authorList>
    </citation>
    <scope>NUCLEOTIDE SEQUENCE [LARGE SCALE GENOMIC DNA]</scope>
    <source>
        <strain evidence="2">cv. Hass</strain>
    </source>
</reference>
<comment type="caution">
    <text evidence="1">The sequence shown here is derived from an EMBL/GenBank/DDBJ whole genome shotgun (WGS) entry which is preliminary data.</text>
</comment>
<organism evidence="1 2">
    <name type="scientific">Persea americana</name>
    <name type="common">Avocado</name>
    <dbReference type="NCBI Taxonomy" id="3435"/>
    <lineage>
        <taxon>Eukaryota</taxon>
        <taxon>Viridiplantae</taxon>
        <taxon>Streptophyta</taxon>
        <taxon>Embryophyta</taxon>
        <taxon>Tracheophyta</taxon>
        <taxon>Spermatophyta</taxon>
        <taxon>Magnoliopsida</taxon>
        <taxon>Magnoliidae</taxon>
        <taxon>Laurales</taxon>
        <taxon>Lauraceae</taxon>
        <taxon>Persea</taxon>
    </lineage>
</organism>